<feature type="domain" description="EAL" evidence="1">
    <location>
        <begin position="202"/>
        <end position="456"/>
    </location>
</feature>
<dbReference type="SUPFAM" id="SSF55073">
    <property type="entry name" value="Nucleotide cyclase"/>
    <property type="match status" value="1"/>
</dbReference>
<dbReference type="InterPro" id="IPR000160">
    <property type="entry name" value="GGDEF_dom"/>
</dbReference>
<dbReference type="Pfam" id="PF00990">
    <property type="entry name" value="GGDEF"/>
    <property type="match status" value="1"/>
</dbReference>
<dbReference type="InterPro" id="IPR052155">
    <property type="entry name" value="Biofilm_reg_signaling"/>
</dbReference>
<proteinExistence type="predicted"/>
<dbReference type="Proteomes" id="UP000005778">
    <property type="component" value="Chromosome"/>
</dbReference>
<dbReference type="HOGENOM" id="CLU_000445_70_50_7"/>
<dbReference type="PROSITE" id="PS50883">
    <property type="entry name" value="EAL"/>
    <property type="match status" value="1"/>
</dbReference>
<dbReference type="CDD" id="cd01948">
    <property type="entry name" value="EAL"/>
    <property type="match status" value="1"/>
</dbReference>
<protein>
    <submittedName>
        <fullName evidence="3">Diguanylate cyclase (GGDEF) domain-containing protein</fullName>
    </submittedName>
</protein>
<dbReference type="EMBL" id="CM001488">
    <property type="protein sequence ID" value="EIM64797.1"/>
    <property type="molecule type" value="Genomic_DNA"/>
</dbReference>
<dbReference type="eggNOG" id="COG5001">
    <property type="taxonomic scope" value="Bacteria"/>
</dbReference>
<dbReference type="PROSITE" id="PS50887">
    <property type="entry name" value="GGDEF"/>
    <property type="match status" value="1"/>
</dbReference>
<reference evidence="3 4" key="1">
    <citation type="submission" date="2011-09" db="EMBL/GenBank/DDBJ databases">
        <authorList>
            <consortium name="US DOE Joint Genome Institute (JGI-PGF)"/>
            <person name="Lucas S."/>
            <person name="Han J."/>
            <person name="Lapidus A."/>
            <person name="Cheng J.-F."/>
            <person name="Goodwin L."/>
            <person name="Pitluck S."/>
            <person name="Peters L."/>
            <person name="Land M.L."/>
            <person name="Hauser L."/>
            <person name="Orellana R."/>
            <person name="Lovley D."/>
            <person name="Woyke T.J."/>
        </authorList>
    </citation>
    <scope>NUCLEOTIDE SEQUENCE [LARGE SCALE GENOMIC DNA]</scope>
    <source>
        <strain evidence="3 4">2ac9</strain>
    </source>
</reference>
<reference evidence="3 4" key="2">
    <citation type="submission" date="2012-02" db="EMBL/GenBank/DDBJ databases">
        <title>Improved High-Quality Draft sequence of Desulfobacter postgatei 2ac9.</title>
        <authorList>
            <consortium name="US DOE Joint Genome Institute"/>
            <person name="Lucas S."/>
            <person name="Han J."/>
            <person name="Lapidus A."/>
            <person name="Cheng J.-F."/>
            <person name="Goodwin L."/>
            <person name="Pitluck S."/>
            <person name="Peters L."/>
            <person name="Ovchinnikova G."/>
            <person name="Held B."/>
            <person name="Detter J.C."/>
            <person name="Han C."/>
            <person name="Tapia R."/>
            <person name="Land M."/>
            <person name="Hauser L."/>
            <person name="Kyrpides N."/>
            <person name="Ivanova N."/>
            <person name="Pagani I."/>
            <person name="Orellana R."/>
            <person name="Lovley D."/>
            <person name="Woyke T."/>
        </authorList>
    </citation>
    <scope>NUCLEOTIDE SEQUENCE [LARGE SCALE GENOMIC DNA]</scope>
    <source>
        <strain evidence="3 4">2ac9</strain>
    </source>
</reference>
<dbReference type="InterPro" id="IPR043128">
    <property type="entry name" value="Rev_trsase/Diguanyl_cyclase"/>
</dbReference>
<gene>
    <name evidence="3" type="ORF">DespoDRAFT_02981</name>
</gene>
<dbReference type="PANTHER" id="PTHR44757:SF2">
    <property type="entry name" value="BIOFILM ARCHITECTURE MAINTENANCE PROTEIN MBAA"/>
    <property type="match status" value="1"/>
</dbReference>
<name>I5B5N4_9BACT</name>
<dbReference type="SUPFAM" id="SSF141868">
    <property type="entry name" value="EAL domain-like"/>
    <property type="match status" value="1"/>
</dbReference>
<dbReference type="InterPro" id="IPR035919">
    <property type="entry name" value="EAL_sf"/>
</dbReference>
<dbReference type="AlphaFoldDB" id="I5B5N4"/>
<dbReference type="SMART" id="SM00052">
    <property type="entry name" value="EAL"/>
    <property type="match status" value="1"/>
</dbReference>
<evidence type="ECO:0000313" key="4">
    <source>
        <dbReference type="Proteomes" id="UP000005778"/>
    </source>
</evidence>
<feature type="domain" description="GGDEF" evidence="2">
    <location>
        <begin position="58"/>
        <end position="193"/>
    </location>
</feature>
<dbReference type="PANTHER" id="PTHR44757">
    <property type="entry name" value="DIGUANYLATE CYCLASE DGCP"/>
    <property type="match status" value="1"/>
</dbReference>
<sequence length="459" mass="51232">MDGGTLWYGYIWDITERRLAENRIRRLALYDPLTGLANRRMLMDRLAHAVALSGRNKEYGAVLMLDLDNFKSVNDTKGHDIVEVGRRLAGCVREADTVARLGGDEFVVLLECLGNDETIGNDKVMAVAEKIRSELNRPYILGDGRHVHHTSVSVGVAIFRGRDRDESEILKHADVAMYEAKDLGRNRTCFYSKARQVIVDTRSAMALDMQTGLDNGEFCLYLHPQVLKIGMLCGAEALLRWLPRDKPPVSPDSFIPVADSTGLILPLGEWVLKQACTIVMDLEKYQLPEDFALAVNISALQFADENFIKTVKRVFHETGVTPLRLKFELTETSLVQDMNRAGNIMKELGSMGLQVELDDFGTGYSSLNSIKNLPLTALKIDASLIRGIEKDESSRAIVRAALAMARAMSLQTIAEGVETQSQMDYLAKEGCDMIQGYLFAKPMPYEEFISYLGRKLKIA</sequence>
<dbReference type="NCBIfam" id="TIGR00254">
    <property type="entry name" value="GGDEF"/>
    <property type="match status" value="1"/>
</dbReference>
<evidence type="ECO:0000259" key="1">
    <source>
        <dbReference type="PROSITE" id="PS50883"/>
    </source>
</evidence>
<dbReference type="CDD" id="cd01949">
    <property type="entry name" value="GGDEF"/>
    <property type="match status" value="1"/>
</dbReference>
<dbReference type="InterPro" id="IPR029787">
    <property type="entry name" value="Nucleotide_cyclase"/>
</dbReference>
<dbReference type="Gene3D" id="3.30.70.270">
    <property type="match status" value="1"/>
</dbReference>
<dbReference type="SMART" id="SM00267">
    <property type="entry name" value="GGDEF"/>
    <property type="match status" value="1"/>
</dbReference>
<keyword evidence="4" id="KW-1185">Reference proteome</keyword>
<dbReference type="Gene3D" id="3.20.20.450">
    <property type="entry name" value="EAL domain"/>
    <property type="match status" value="1"/>
</dbReference>
<dbReference type="InterPro" id="IPR001633">
    <property type="entry name" value="EAL_dom"/>
</dbReference>
<evidence type="ECO:0000259" key="2">
    <source>
        <dbReference type="PROSITE" id="PS50887"/>
    </source>
</evidence>
<dbReference type="Pfam" id="PF00563">
    <property type="entry name" value="EAL"/>
    <property type="match status" value="1"/>
</dbReference>
<accession>I5B5N4</accession>
<dbReference type="STRING" id="879212.DespoDRAFT_02981"/>
<organism evidence="3 4">
    <name type="scientific">Desulfobacter postgatei 2ac9</name>
    <dbReference type="NCBI Taxonomy" id="879212"/>
    <lineage>
        <taxon>Bacteria</taxon>
        <taxon>Pseudomonadati</taxon>
        <taxon>Thermodesulfobacteriota</taxon>
        <taxon>Desulfobacteria</taxon>
        <taxon>Desulfobacterales</taxon>
        <taxon>Desulfobacteraceae</taxon>
        <taxon>Desulfobacter</taxon>
    </lineage>
</organism>
<evidence type="ECO:0000313" key="3">
    <source>
        <dbReference type="EMBL" id="EIM64797.1"/>
    </source>
</evidence>